<gene>
    <name evidence="1" type="ORF">GCM10008015_26620</name>
</gene>
<keyword evidence="2" id="KW-1185">Reference proteome</keyword>
<comment type="caution">
    <text evidence="1">The sequence shown here is derived from an EMBL/GenBank/DDBJ whole genome shotgun (WGS) entry which is preliminary data.</text>
</comment>
<dbReference type="Proteomes" id="UP000658793">
    <property type="component" value="Unassembled WGS sequence"/>
</dbReference>
<organism evidence="1 2">
    <name type="scientific">Flavobacterium palustre</name>
    <dbReference type="NCBI Taxonomy" id="1476463"/>
    <lineage>
        <taxon>Bacteria</taxon>
        <taxon>Pseudomonadati</taxon>
        <taxon>Bacteroidota</taxon>
        <taxon>Flavobacteriia</taxon>
        <taxon>Flavobacteriales</taxon>
        <taxon>Flavobacteriaceae</taxon>
        <taxon>Flavobacterium</taxon>
    </lineage>
</organism>
<accession>A0ABQ1HNW2</accession>
<protein>
    <submittedName>
        <fullName evidence="1">Uncharacterized protein</fullName>
    </submittedName>
</protein>
<proteinExistence type="predicted"/>
<dbReference type="RefSeq" id="WP_188494834.1">
    <property type="nucleotide sequence ID" value="NZ_BMGA01000008.1"/>
</dbReference>
<sequence length="114" mass="12954">MTATKSKPYIYEGGGSAIEDYNKPKTHNPQPTTAKNWAAFDKSNRQHMGVMGQLRTLQWTVPHPRHGEVADLARLSDFLKSDKSPVKKPLKDMEPKELSKIIECLKSMVVKKYK</sequence>
<evidence type="ECO:0000313" key="2">
    <source>
        <dbReference type="Proteomes" id="UP000658793"/>
    </source>
</evidence>
<name>A0ABQ1HNW2_9FLAO</name>
<evidence type="ECO:0000313" key="1">
    <source>
        <dbReference type="EMBL" id="GGA84504.1"/>
    </source>
</evidence>
<dbReference type="EMBL" id="BMGA01000008">
    <property type="protein sequence ID" value="GGA84504.1"/>
    <property type="molecule type" value="Genomic_DNA"/>
</dbReference>
<reference evidence="2" key="1">
    <citation type="journal article" date="2019" name="Int. J. Syst. Evol. Microbiol.">
        <title>The Global Catalogue of Microorganisms (GCM) 10K type strain sequencing project: providing services to taxonomists for standard genome sequencing and annotation.</title>
        <authorList>
            <consortium name="The Broad Institute Genomics Platform"/>
            <consortium name="The Broad Institute Genome Sequencing Center for Infectious Disease"/>
            <person name="Wu L."/>
            <person name="Ma J."/>
        </authorList>
    </citation>
    <scope>NUCLEOTIDE SEQUENCE [LARGE SCALE GENOMIC DNA]</scope>
    <source>
        <strain evidence="2">CGMCC 1.12811</strain>
    </source>
</reference>